<name>A0A5C7EV93_9PROT</name>
<dbReference type="OrthoDB" id="4351134at2"/>
<evidence type="ECO:0000313" key="2">
    <source>
        <dbReference type="Proteomes" id="UP000321201"/>
    </source>
</evidence>
<gene>
    <name evidence="1" type="ORF">FR698_11665</name>
</gene>
<dbReference type="InterPro" id="IPR032564">
    <property type="entry name" value="DUF4928"/>
</dbReference>
<dbReference type="AlphaFoldDB" id="A0A5C7EV93"/>
<evidence type="ECO:0000313" key="1">
    <source>
        <dbReference type="EMBL" id="TXF11166.1"/>
    </source>
</evidence>
<dbReference type="Proteomes" id="UP000321201">
    <property type="component" value="Unassembled WGS sequence"/>
</dbReference>
<proteinExistence type="predicted"/>
<dbReference type="InParanoid" id="A0A5C7EV93"/>
<reference evidence="1 2" key="1">
    <citation type="submission" date="2019-08" db="EMBL/GenBank/DDBJ databases">
        <title>Pelomicrobium methylotrophicum gen. nov., sp. nov. a moderately thermophilic, facultatively anaerobic, lithoautotrophic and methylotrophic bacterium isolated from a terrestrial mud volcano.</title>
        <authorList>
            <person name="Slobodkina G.B."/>
            <person name="Merkel A.Y."/>
            <person name="Slobodkin A.I."/>
        </authorList>
    </citation>
    <scope>NUCLEOTIDE SEQUENCE [LARGE SCALE GENOMIC DNA]</scope>
    <source>
        <strain evidence="1 2">SM250</strain>
    </source>
</reference>
<keyword evidence="2" id="KW-1185">Reference proteome</keyword>
<dbReference type="RefSeq" id="WP_147800377.1">
    <property type="nucleotide sequence ID" value="NZ_VPFL01000016.1"/>
</dbReference>
<dbReference type="EMBL" id="VPFL01000016">
    <property type="protein sequence ID" value="TXF11166.1"/>
    <property type="molecule type" value="Genomic_DNA"/>
</dbReference>
<sequence>MSALKAALQAFNTERKFSRKGPLCVALVVTQHAKARGLPLDPDTLLTDGGGQVLGLGRAAVQAVLGRHGITRVLAAEGGRTSRGSIGNMREYVAFLNNLATAGPVDLDAVEAFWIERVHEFFAAKPFKIRLDASRSLRTLVRDVIAQAEERQRNTPGMQYAGAVIQHLVGAKLDCALGAGQFKHNSFSTSDAQTGRNGDFFIGDVAIHVTTAPSEAVIARCRENIDNGHKPIIVTTTRGVLVAEGLAENAGLGERIDVFEVEQFVALNLYELGKFAAEGRRVAVAEVVNRYNEIVEEVETDPSLKIEIRT</sequence>
<accession>A0A5C7EV93</accession>
<protein>
    <submittedName>
        <fullName evidence="1">DUF4928 domain-containing protein</fullName>
    </submittedName>
</protein>
<organism evidence="1 2">
    <name type="scientific">Pelomicrobium methylotrophicum</name>
    <dbReference type="NCBI Taxonomy" id="2602750"/>
    <lineage>
        <taxon>Bacteria</taxon>
        <taxon>Pseudomonadati</taxon>
        <taxon>Pseudomonadota</taxon>
        <taxon>Hydrogenophilia</taxon>
        <taxon>Hydrogenophilia incertae sedis</taxon>
        <taxon>Pelomicrobium</taxon>
    </lineage>
</organism>
<dbReference type="Pfam" id="PF16280">
    <property type="entry name" value="DUF4928"/>
    <property type="match status" value="1"/>
</dbReference>
<comment type="caution">
    <text evidence="1">The sequence shown here is derived from an EMBL/GenBank/DDBJ whole genome shotgun (WGS) entry which is preliminary data.</text>
</comment>